<dbReference type="PROSITE" id="PS00411">
    <property type="entry name" value="KINESIN_MOTOR_1"/>
    <property type="match status" value="1"/>
</dbReference>
<reference evidence="11 12" key="1">
    <citation type="submission" date="2024-05" db="EMBL/GenBank/DDBJ databases">
        <title>Genetic variation in Jamaican populations of the coffee berry borer (Hypothenemus hampei).</title>
        <authorList>
            <person name="Errbii M."/>
            <person name="Myrie A."/>
        </authorList>
    </citation>
    <scope>NUCLEOTIDE SEQUENCE [LARGE SCALE GENOMIC DNA]</scope>
    <source>
        <strain evidence="11">JA-Hopewell-2020-01-JO</strain>
        <tissue evidence="11">Whole body</tissue>
    </source>
</reference>
<feature type="compositionally biased region" description="Polar residues" evidence="9">
    <location>
        <begin position="1443"/>
        <end position="1453"/>
    </location>
</feature>
<dbReference type="PRINTS" id="PR00380">
    <property type="entry name" value="KINESINHEAVY"/>
</dbReference>
<dbReference type="InterPro" id="IPR019821">
    <property type="entry name" value="Kinesin_motor_CS"/>
</dbReference>
<feature type="coiled-coil region" evidence="8">
    <location>
        <begin position="1039"/>
        <end position="1240"/>
    </location>
</feature>
<comment type="similarity">
    <text evidence="7">Belongs to the TRAFAC class myosin-kinesin ATPase superfamily. Kinesin family.</text>
</comment>
<keyword evidence="3 7" id="KW-0067">ATP-binding</keyword>
<dbReference type="SUPFAM" id="SSF52540">
    <property type="entry name" value="P-loop containing nucleoside triphosphate hydrolases"/>
    <property type="match status" value="1"/>
</dbReference>
<evidence type="ECO:0000256" key="4">
    <source>
        <dbReference type="ARBA" id="ARBA00023054"/>
    </source>
</evidence>
<sequence length="1560" mass="181921">MSSTNIQIAVRARPLIEREENDKLKASWEVKENSIVQIDSIGNPIGEYYHFDHIFNENSSNKDVYDKVVKPLVLSCVEGINSTIFAYGQTSSGKTHTMLGTKTIPGIINFVINDVFKHLDENPSKNFLLRCSCLEIYNEKIYDLLDMNATDLKIREDIRQGVYVSAKEEVVQTPDELLSLILRGMKTRRIECTDLNERSSRSHAIFKLVIQSQCRDSEGSYTESSLCLVDLAGSERVGQMNLGRDRQVEGVSINKSLTTLGLVIRKLSENDSYINYRDSKLTRLLQQSLGGNSRTLIIATVTVATAEETKSTLDFAQRAKCVKNRPIINKKVTDKDQLKIYESLCEDYKTQIEKLKEDRIIKEETINKLEGKISNIRLFTEGNIENSSYTLKIPSRRHTLAIPKYKTGKAQVDFGMLDNSELDVYKQVSLLSSRFSLIQEEKESFQESQTLQSPKTPMSKLRFEKEQLEQSLETLREFTNVEKYFQTDHGRLEELNDVLIRVQEENVALRNENIELRNYQLNIIPVVLEMQNQLYELRDILQEEEILHSRSHLNTIMEEDDAVLKLKEDISEKDETIKTLKTKLKQERETKETELEMLNARIVKFNDYKEEMHKQISQLQSIRSENDELQMLSRENNQLKLNLEKTLNELHDVKAELRKKSNEIDKLTNELDDVRFELSGEQKEVENVYLKLEQLQKQKDDELEKVTIEAVKLKTSLDENNAKLTAILHEKEVLESNLNKEISRFTATQEEKTIEMETLLKTKVSAIDELKMKLVQTEEEFTKEISNLQIERKTLKEEMTEVNTLHKIAIEDLESLLKSRDIEISELKRTLDSQVDQSKLEEEIKTLQAVNRKAKEDLDSLKKSYDYQLKLAVNFNQNEEKFQLERSKLEEEINTLKLLNKKANENLQCLKESKDIEISELKQILSSKQEEMKFELERNKLNEEIETLKAVNRKVKEDLDSLKKSYDFQLKLAHNFNQNEEKFQLERIKLEEEINTLKLLNKKVNEDLQCLKESKDIEISELKRILPSKQETMKFELERNKLNEEIMTLKVVNRKMKEDLDSLKKSYDFQLKLALNFNQKEEKFQLERTKLEEKMNTLKLLNKKANEDLQSLKESQVIEISELKRTLSSKQEELKFELEQNKLKDEIHTLKTLNLQLTEQLESLKSNLMNRDLEISELKREKTTEIHELTTQLKELKDKSNRKSGISDSMTKLLNHQMELQCLTKDNEDLKRQLDFLLRLPLNSDRLPHKSDSQDLWLLSDKSKDRIPELKKFQEFIETKCQEITTLTRVQDSLKIKIKKLEDLLKKKEEELTDLRKETDRCNRVGKIGLFTSIKGSGTEKNKIVQLKADGGFQYEPTFRNQPNKVKKTKEKSSQPRSVFSLNFGSTYSSSEEEDNGNIQNQKLDMLTNENKQLKQELARLTSIVDKPTVDNVNTHDHERPSSRLSDGKSISPNHLRRIKRQSLIDQRRGLSPDLINMFDNQESEHILSGSNNEHLEKSTNTVSVCTIDQSTQATCELEEKYKMYRKLAIFRKKEGDYLRCQLNLPLNCPVLPLNEQFKI</sequence>
<keyword evidence="12" id="KW-1185">Reference proteome</keyword>
<evidence type="ECO:0000313" key="11">
    <source>
        <dbReference type="EMBL" id="KAL1502631.1"/>
    </source>
</evidence>
<feature type="coiled-coil region" evidence="8">
    <location>
        <begin position="760"/>
        <end position="1014"/>
    </location>
</feature>
<feature type="coiled-coil region" evidence="8">
    <location>
        <begin position="1291"/>
        <end position="1325"/>
    </location>
</feature>
<feature type="binding site" evidence="7">
    <location>
        <begin position="88"/>
        <end position="95"/>
    </location>
    <ligand>
        <name>ATP</name>
        <dbReference type="ChEBI" id="CHEBI:30616"/>
    </ligand>
</feature>
<keyword evidence="2 7" id="KW-0547">Nucleotide-binding</keyword>
<gene>
    <name evidence="11" type="ORF">ABEB36_007746</name>
</gene>
<dbReference type="PANTHER" id="PTHR47968:SF75">
    <property type="entry name" value="CENTROMERE-ASSOCIATED PROTEIN E"/>
    <property type="match status" value="1"/>
</dbReference>
<feature type="compositionally biased region" description="Polar residues" evidence="9">
    <location>
        <begin position="1375"/>
        <end position="1390"/>
    </location>
</feature>
<comment type="subcellular location">
    <subcellularLocation>
        <location evidence="1">Cytoplasm</location>
        <location evidence="1">Cytoskeleton</location>
    </subcellularLocation>
</comment>
<keyword evidence="5 7" id="KW-0505">Motor protein</keyword>
<dbReference type="PANTHER" id="PTHR47968">
    <property type="entry name" value="CENTROMERE PROTEIN E"/>
    <property type="match status" value="1"/>
</dbReference>
<feature type="coiled-coil region" evidence="8">
    <location>
        <begin position="338"/>
        <end position="372"/>
    </location>
</feature>
<evidence type="ECO:0000256" key="8">
    <source>
        <dbReference type="SAM" id="Coils"/>
    </source>
</evidence>
<dbReference type="SMART" id="SM00129">
    <property type="entry name" value="KISc"/>
    <property type="match status" value="1"/>
</dbReference>
<feature type="region of interest" description="Disordered" evidence="9">
    <location>
        <begin position="1355"/>
        <end position="1398"/>
    </location>
</feature>
<keyword evidence="4 8" id="KW-0175">Coiled coil</keyword>
<keyword evidence="6" id="KW-0963">Cytoplasm</keyword>
<dbReference type="InterPro" id="IPR027417">
    <property type="entry name" value="P-loop_NTPase"/>
</dbReference>
<dbReference type="Proteomes" id="UP001566132">
    <property type="component" value="Unassembled WGS sequence"/>
</dbReference>
<feature type="domain" description="Kinesin motor" evidence="10">
    <location>
        <begin position="5"/>
        <end position="322"/>
    </location>
</feature>
<dbReference type="InterPro" id="IPR001752">
    <property type="entry name" value="Kinesin_motor_dom"/>
</dbReference>
<evidence type="ECO:0000256" key="5">
    <source>
        <dbReference type="ARBA" id="ARBA00023175"/>
    </source>
</evidence>
<name>A0ABD1EW20_HYPHA</name>
<evidence type="ECO:0000259" key="10">
    <source>
        <dbReference type="PROSITE" id="PS50067"/>
    </source>
</evidence>
<evidence type="ECO:0000256" key="3">
    <source>
        <dbReference type="ARBA" id="ARBA00022840"/>
    </source>
</evidence>
<organism evidence="11 12">
    <name type="scientific">Hypothenemus hampei</name>
    <name type="common">Coffee berry borer</name>
    <dbReference type="NCBI Taxonomy" id="57062"/>
    <lineage>
        <taxon>Eukaryota</taxon>
        <taxon>Metazoa</taxon>
        <taxon>Ecdysozoa</taxon>
        <taxon>Arthropoda</taxon>
        <taxon>Hexapoda</taxon>
        <taxon>Insecta</taxon>
        <taxon>Pterygota</taxon>
        <taxon>Neoptera</taxon>
        <taxon>Endopterygota</taxon>
        <taxon>Coleoptera</taxon>
        <taxon>Polyphaga</taxon>
        <taxon>Cucujiformia</taxon>
        <taxon>Curculionidae</taxon>
        <taxon>Scolytinae</taxon>
        <taxon>Hypothenemus</taxon>
    </lineage>
</organism>
<feature type="coiled-coil region" evidence="8">
    <location>
        <begin position="563"/>
        <end position="705"/>
    </location>
</feature>
<dbReference type="Gene3D" id="3.40.850.10">
    <property type="entry name" value="Kinesin motor domain"/>
    <property type="match status" value="1"/>
</dbReference>
<keyword evidence="6" id="KW-0206">Cytoskeleton</keyword>
<feature type="coiled-coil region" evidence="8">
    <location>
        <begin position="458"/>
        <end position="522"/>
    </location>
</feature>
<dbReference type="InterPro" id="IPR027640">
    <property type="entry name" value="Kinesin-like_fam"/>
</dbReference>
<proteinExistence type="inferred from homology"/>
<dbReference type="InterPro" id="IPR036961">
    <property type="entry name" value="Kinesin_motor_dom_sf"/>
</dbReference>
<dbReference type="GO" id="GO:0015630">
    <property type="term" value="C:microtubule cytoskeleton"/>
    <property type="evidence" value="ECO:0007669"/>
    <property type="project" value="UniProtKB-ARBA"/>
</dbReference>
<dbReference type="GO" id="GO:0003774">
    <property type="term" value="F:cytoskeletal motor activity"/>
    <property type="evidence" value="ECO:0007669"/>
    <property type="project" value="UniProtKB-UniRule"/>
</dbReference>
<dbReference type="EMBL" id="JBDJPC010000005">
    <property type="protein sequence ID" value="KAL1502631.1"/>
    <property type="molecule type" value="Genomic_DNA"/>
</dbReference>
<dbReference type="PROSITE" id="PS50067">
    <property type="entry name" value="KINESIN_MOTOR_2"/>
    <property type="match status" value="1"/>
</dbReference>
<comment type="caution">
    <text evidence="11">The sequence shown here is derived from an EMBL/GenBank/DDBJ whole genome shotgun (WGS) entry which is preliminary data.</text>
</comment>
<evidence type="ECO:0000256" key="6">
    <source>
        <dbReference type="ARBA" id="ARBA00023212"/>
    </source>
</evidence>
<accession>A0ABD1EW20</accession>
<dbReference type="GO" id="GO:0005524">
    <property type="term" value="F:ATP binding"/>
    <property type="evidence" value="ECO:0007669"/>
    <property type="project" value="UniProtKB-UniRule"/>
</dbReference>
<evidence type="ECO:0000256" key="1">
    <source>
        <dbReference type="ARBA" id="ARBA00004245"/>
    </source>
</evidence>
<evidence type="ECO:0000256" key="2">
    <source>
        <dbReference type="ARBA" id="ARBA00022741"/>
    </source>
</evidence>
<evidence type="ECO:0000256" key="7">
    <source>
        <dbReference type="PROSITE-ProRule" id="PRU00283"/>
    </source>
</evidence>
<evidence type="ECO:0000313" key="12">
    <source>
        <dbReference type="Proteomes" id="UP001566132"/>
    </source>
</evidence>
<evidence type="ECO:0000256" key="9">
    <source>
        <dbReference type="SAM" id="MobiDB-lite"/>
    </source>
</evidence>
<feature type="region of interest" description="Disordered" evidence="9">
    <location>
        <begin position="1430"/>
        <end position="1463"/>
    </location>
</feature>
<protein>
    <recommendedName>
        <fullName evidence="10">Kinesin motor domain-containing protein</fullName>
    </recommendedName>
</protein>
<dbReference type="Pfam" id="PF00225">
    <property type="entry name" value="Kinesin"/>
    <property type="match status" value="1"/>
</dbReference>